<evidence type="ECO:0000256" key="1">
    <source>
        <dbReference type="ARBA" id="ARBA00001957"/>
    </source>
</evidence>
<keyword evidence="8 14" id="KW-0012">Acyltransferase</keyword>
<dbReference type="SUPFAM" id="SSF55048">
    <property type="entry name" value="Probable ACP-binding domain of malonyl-CoA ACP transacylase"/>
    <property type="match status" value="2"/>
</dbReference>
<dbReference type="FunFam" id="1.10.1200.10:FF:000007">
    <property type="entry name" value="Probable polyketide synthase pks17"/>
    <property type="match status" value="2"/>
</dbReference>
<feature type="active site" description="Proton donor; for dehydratase activity" evidence="9">
    <location>
        <position position="1089"/>
    </location>
</feature>
<keyword evidence="3" id="KW-0596">Phosphopantetheine</keyword>
<dbReference type="GO" id="GO:0033068">
    <property type="term" value="P:macrolide biosynthetic process"/>
    <property type="evidence" value="ECO:0007669"/>
    <property type="project" value="UniProtKB-ARBA"/>
</dbReference>
<name>A0A7K0CPR1_9ACTN</name>
<keyword evidence="7" id="KW-0511">Multifunctional enzyme</keyword>
<feature type="domain" description="PKS/mFAS DH" evidence="13">
    <location>
        <begin position="894"/>
        <end position="1164"/>
    </location>
</feature>
<dbReference type="EC" id="2.3.1.16" evidence="14"/>
<dbReference type="Pfam" id="PF00698">
    <property type="entry name" value="Acyl_transf_1"/>
    <property type="match status" value="2"/>
</dbReference>
<dbReference type="RefSeq" id="WP_407703995.1">
    <property type="nucleotide sequence ID" value="NZ_WEGJ01000034.1"/>
</dbReference>
<dbReference type="InterPro" id="IPR014043">
    <property type="entry name" value="Acyl_transferase_dom"/>
</dbReference>
<dbReference type="Pfam" id="PF02801">
    <property type="entry name" value="Ketoacyl-synt_C"/>
    <property type="match status" value="2"/>
</dbReference>
<dbReference type="InterPro" id="IPR042104">
    <property type="entry name" value="PKS_dehydratase_sf"/>
</dbReference>
<evidence type="ECO:0000313" key="14">
    <source>
        <dbReference type="EMBL" id="MQY15476.1"/>
    </source>
</evidence>
<dbReference type="Gene3D" id="3.30.70.3290">
    <property type="match status" value="2"/>
</dbReference>
<comment type="caution">
    <text evidence="14">The sequence shown here is derived from an EMBL/GenBank/DDBJ whole genome shotgun (WGS) entry which is preliminary data.</text>
</comment>
<dbReference type="InterPro" id="IPR036291">
    <property type="entry name" value="NAD(P)-bd_dom_sf"/>
</dbReference>
<dbReference type="PROSITE" id="PS00012">
    <property type="entry name" value="PHOSPHOPANTETHEINE"/>
    <property type="match status" value="2"/>
</dbReference>
<evidence type="ECO:0000259" key="12">
    <source>
        <dbReference type="PROSITE" id="PS52004"/>
    </source>
</evidence>
<dbReference type="InterPro" id="IPR055123">
    <property type="entry name" value="SpnB-like_Rossmann"/>
</dbReference>
<dbReference type="EMBL" id="WEGJ01000034">
    <property type="protein sequence ID" value="MQY15476.1"/>
    <property type="molecule type" value="Genomic_DNA"/>
</dbReference>
<feature type="active site" description="Proton acceptor; for dehydratase activity" evidence="9">
    <location>
        <position position="2566"/>
    </location>
</feature>
<comment type="cofactor">
    <cofactor evidence="1">
        <name>pantetheine 4'-phosphate</name>
        <dbReference type="ChEBI" id="CHEBI:47942"/>
    </cofactor>
</comment>
<evidence type="ECO:0000259" key="11">
    <source>
        <dbReference type="PROSITE" id="PS50075"/>
    </source>
</evidence>
<feature type="domain" description="Ketosynthase family 3 (KS3)" evidence="12">
    <location>
        <begin position="34"/>
        <end position="444"/>
    </location>
</feature>
<dbReference type="GO" id="GO:0031177">
    <property type="term" value="F:phosphopantetheine binding"/>
    <property type="evidence" value="ECO:0007669"/>
    <property type="project" value="InterPro"/>
</dbReference>
<dbReference type="Pfam" id="PF14765">
    <property type="entry name" value="PS-DH"/>
    <property type="match status" value="2"/>
</dbReference>
<keyword evidence="15" id="KW-1185">Reference proteome</keyword>
<protein>
    <submittedName>
        <fullName evidence="14">3-ketoacyl-CoA thiolase</fullName>
        <ecNumber evidence="14">2.3.1.16</ecNumber>
    </submittedName>
</protein>
<feature type="region of interest" description="C-terminal hotdog fold" evidence="9">
    <location>
        <begin position="2670"/>
        <end position="2811"/>
    </location>
</feature>
<dbReference type="FunFam" id="3.40.47.10:FF:000019">
    <property type="entry name" value="Polyketide synthase type I"/>
    <property type="match status" value="2"/>
</dbReference>
<dbReference type="Proteomes" id="UP000466345">
    <property type="component" value="Unassembled WGS sequence"/>
</dbReference>
<dbReference type="InterPro" id="IPR020806">
    <property type="entry name" value="PKS_PP-bd"/>
</dbReference>
<feature type="domain" description="Carrier" evidence="11">
    <location>
        <begin position="1582"/>
        <end position="1657"/>
    </location>
</feature>
<evidence type="ECO:0000256" key="3">
    <source>
        <dbReference type="ARBA" id="ARBA00022450"/>
    </source>
</evidence>
<dbReference type="InterPro" id="IPR014031">
    <property type="entry name" value="Ketoacyl_synth_C"/>
</dbReference>
<dbReference type="SUPFAM" id="SSF52151">
    <property type="entry name" value="FabD/lysophospholipase-like"/>
    <property type="match status" value="2"/>
</dbReference>
<dbReference type="InterPro" id="IPR036736">
    <property type="entry name" value="ACP-like_sf"/>
</dbReference>
<dbReference type="InterPro" id="IPR016039">
    <property type="entry name" value="Thiolase-like"/>
</dbReference>
<dbReference type="PROSITE" id="PS52019">
    <property type="entry name" value="PKS_MFAS_DH"/>
    <property type="match status" value="2"/>
</dbReference>
<keyword evidence="5 14" id="KW-0808">Transferase</keyword>
<feature type="compositionally biased region" description="Basic and acidic residues" evidence="10">
    <location>
        <begin position="2633"/>
        <end position="2644"/>
    </location>
</feature>
<dbReference type="InterPro" id="IPR049900">
    <property type="entry name" value="PKS_mFAS_DH"/>
</dbReference>
<dbReference type="InterPro" id="IPR049552">
    <property type="entry name" value="PKS_DH_N"/>
</dbReference>
<dbReference type="InterPro" id="IPR049551">
    <property type="entry name" value="PKS_DH_C"/>
</dbReference>
<evidence type="ECO:0000256" key="8">
    <source>
        <dbReference type="ARBA" id="ARBA00023315"/>
    </source>
</evidence>
<dbReference type="InterPro" id="IPR057326">
    <property type="entry name" value="KR_dom"/>
</dbReference>
<dbReference type="InterPro" id="IPR016036">
    <property type="entry name" value="Malonyl_transacylase_ACP-bd"/>
</dbReference>
<dbReference type="CDD" id="cd00833">
    <property type="entry name" value="PKS"/>
    <property type="match status" value="2"/>
</dbReference>
<dbReference type="PROSITE" id="PS00606">
    <property type="entry name" value="KS3_1"/>
    <property type="match status" value="2"/>
</dbReference>
<proteinExistence type="predicted"/>
<dbReference type="FunFam" id="3.40.366.10:FF:000002">
    <property type="entry name" value="Probable polyketide synthase 2"/>
    <property type="match status" value="2"/>
</dbReference>
<dbReference type="Pfam" id="PF00550">
    <property type="entry name" value="PP-binding"/>
    <property type="match status" value="2"/>
</dbReference>
<comment type="pathway">
    <text evidence="2">Antibiotic biosynthesis.</text>
</comment>
<dbReference type="SUPFAM" id="SSF47336">
    <property type="entry name" value="ACP-like"/>
    <property type="match status" value="2"/>
</dbReference>
<dbReference type="SMART" id="SM00825">
    <property type="entry name" value="PKS_KS"/>
    <property type="match status" value="2"/>
</dbReference>
<feature type="active site" description="Proton donor; for dehydratase activity" evidence="9">
    <location>
        <position position="2731"/>
    </location>
</feature>
<dbReference type="InterPro" id="IPR009081">
    <property type="entry name" value="PP-bd_ACP"/>
</dbReference>
<feature type="active site" description="Proton acceptor; for dehydratase activity" evidence="9">
    <location>
        <position position="926"/>
    </location>
</feature>
<gene>
    <name evidence="14" type="primary">fadA_3</name>
    <name evidence="14" type="ORF">SRB5_56580</name>
</gene>
<dbReference type="SMART" id="SM00823">
    <property type="entry name" value="PKS_PP"/>
    <property type="match status" value="2"/>
</dbReference>
<dbReference type="InterPro" id="IPR001227">
    <property type="entry name" value="Ac_transferase_dom_sf"/>
</dbReference>
<dbReference type="SUPFAM" id="SSF53901">
    <property type="entry name" value="Thiolase-like"/>
    <property type="match status" value="2"/>
</dbReference>
<evidence type="ECO:0000256" key="10">
    <source>
        <dbReference type="SAM" id="MobiDB-lite"/>
    </source>
</evidence>
<dbReference type="Gene3D" id="3.40.50.720">
    <property type="entry name" value="NAD(P)-binding Rossmann-like Domain"/>
    <property type="match status" value="2"/>
</dbReference>
<dbReference type="PROSITE" id="PS52004">
    <property type="entry name" value="KS3_2"/>
    <property type="match status" value="2"/>
</dbReference>
<dbReference type="InterPro" id="IPR020841">
    <property type="entry name" value="PKS_Beta-ketoAc_synthase_dom"/>
</dbReference>
<evidence type="ECO:0000256" key="5">
    <source>
        <dbReference type="ARBA" id="ARBA00022679"/>
    </source>
</evidence>
<dbReference type="GO" id="GO:0003988">
    <property type="term" value="F:acetyl-CoA C-acyltransferase activity"/>
    <property type="evidence" value="ECO:0007669"/>
    <property type="project" value="UniProtKB-EC"/>
</dbReference>
<dbReference type="SMART" id="SM00822">
    <property type="entry name" value="PKS_KR"/>
    <property type="match status" value="2"/>
</dbReference>
<dbReference type="InterPro" id="IPR018201">
    <property type="entry name" value="Ketoacyl_synth_AS"/>
</dbReference>
<dbReference type="InterPro" id="IPR016035">
    <property type="entry name" value="Acyl_Trfase/lysoPLipase"/>
</dbReference>
<evidence type="ECO:0000256" key="4">
    <source>
        <dbReference type="ARBA" id="ARBA00022553"/>
    </source>
</evidence>
<dbReference type="InterPro" id="IPR006162">
    <property type="entry name" value="Ppantetheine_attach_site"/>
</dbReference>
<feature type="domain" description="PKS/mFAS DH" evidence="13">
    <location>
        <begin position="2534"/>
        <end position="2811"/>
    </location>
</feature>
<evidence type="ECO:0000259" key="13">
    <source>
        <dbReference type="PROSITE" id="PS52019"/>
    </source>
</evidence>
<dbReference type="InterPro" id="IPR013968">
    <property type="entry name" value="PKS_KR"/>
</dbReference>
<dbReference type="Pfam" id="PF22953">
    <property type="entry name" value="SpnB_Rossmann"/>
    <property type="match status" value="2"/>
</dbReference>
<dbReference type="Pfam" id="PF08990">
    <property type="entry name" value="Docking"/>
    <property type="match status" value="1"/>
</dbReference>
<dbReference type="GO" id="GO:0004312">
    <property type="term" value="F:fatty acid synthase activity"/>
    <property type="evidence" value="ECO:0007669"/>
    <property type="project" value="TreeGrafter"/>
</dbReference>
<dbReference type="Pfam" id="PF08659">
    <property type="entry name" value="KR"/>
    <property type="match status" value="2"/>
</dbReference>
<dbReference type="Gene3D" id="3.10.129.110">
    <property type="entry name" value="Polyketide synthase dehydratase"/>
    <property type="match status" value="2"/>
</dbReference>
<dbReference type="Pfam" id="PF21089">
    <property type="entry name" value="PKS_DH_N"/>
    <property type="match status" value="2"/>
</dbReference>
<dbReference type="SUPFAM" id="SSF51735">
    <property type="entry name" value="NAD(P)-binding Rossmann-fold domains"/>
    <property type="match status" value="4"/>
</dbReference>
<dbReference type="Pfam" id="PF22621">
    <property type="entry name" value="CurL-like_PKS_C"/>
    <property type="match status" value="1"/>
</dbReference>
<feature type="domain" description="Ketosynthase family 3 (KS3)" evidence="12">
    <location>
        <begin position="1676"/>
        <end position="2086"/>
    </location>
</feature>
<dbReference type="PANTHER" id="PTHR43775">
    <property type="entry name" value="FATTY ACID SYNTHASE"/>
    <property type="match status" value="1"/>
</dbReference>
<dbReference type="GO" id="GO:0006633">
    <property type="term" value="P:fatty acid biosynthetic process"/>
    <property type="evidence" value="ECO:0007669"/>
    <property type="project" value="InterPro"/>
</dbReference>
<dbReference type="CDD" id="cd08956">
    <property type="entry name" value="KR_3_FAS_SDR_x"/>
    <property type="match status" value="2"/>
</dbReference>
<evidence type="ECO:0000256" key="9">
    <source>
        <dbReference type="PROSITE-ProRule" id="PRU01363"/>
    </source>
</evidence>
<dbReference type="InterPro" id="IPR014030">
    <property type="entry name" value="Ketoacyl_synth_N"/>
</dbReference>
<dbReference type="SMART" id="SM01294">
    <property type="entry name" value="PKS_PP_betabranch"/>
    <property type="match status" value="2"/>
</dbReference>
<feature type="region of interest" description="C-terminal hotdog fold" evidence="9">
    <location>
        <begin position="1028"/>
        <end position="1164"/>
    </location>
</feature>
<sequence>MSTSVDKVVEALRKSLTDNERLRQENARLTAAQHEPIAVVGMACRYPGGADTPEALWRLVADGVDAVTGFPTDRGWSPGIYDPEPGLPGKTYARDGSFLHEAAEFDAAFFGISPREALIMDPQQRLLLEITWEAIERAGIDPVSLKGSRTGVYAGVMYHDYADGSAGSFVSGRTAYTLGLEGPALTVDTACSSSLVAIHLAADALRRGDCTLALAGGATVMSTPDMLVYFSSQKGLAPDGRCKSFADAADGTGWGEGAGVILLERLSDARANGHPVLALVRGTAVNQDGASSSMTTPNGPSQQRVIRAALADGGLSAADVDAVEAHGTGTVLGDPIEAQALLATYGRGRPADRPLLLGSIKSNFGHTQAAAGIAGVIKMILAIQHGELPPTLHLDAPSRKVDWEAGAIELLGEGRPWPRVDRPRRAGISSFGLSGTNAHVIVEQASAPGEEALSVSPAAVPWVLSAHTPEALAGQAARIADAAPDFSPADVAYTLATGRAHLEHRACVTATDSASAVRALRSLAAGDPVGVTVGRARAGRTALLFTGQGSQRVGMGRELYDAFPVFAEVFDAVCAAVDPHLVRPLRDVVWGEDAAVLEGTGFAQPALFAVEVALYRLVESWGVRADCVAGHSIGELAAAHVAGVFSLEDAARLVAARGRLMQALPEGGAMVAVQASEDEVTPLLSDAVSLAAVNSPTSVVVSGEEAGALAIGERFKAQGRKTTRLAVSHAFHSPLMEPMLAEFRRVAESVSYAEPRLAAVSTVTGSVASGWASPAYWVDQVRQAVRFSDAIQTLHGQGVSRFLEIGPDGILTGLTQQILSSEVTAIPALTKKLPETEALAGAVGRLQVSGAEIDWRMYFAGTGARRVDLPTYAFQRRRFWVDAVSLTGQTAGQHPLLGATVNLADSGGVVLTGRLSVAAQPWLADHVVQGVVLCPGSGLVEMALRAGAEAGCPRLAELALHAPLILSPKGGVAVQVVAGPADDTGRRSVRIHSRAEDRPDAEWTLHAEGQLAEDAADPAPFAWLPAGAEALDVDGVYDTLADRGLEYGSVFQGLRAAWRRGGELYAEVSLPEAAQGDAGRFGLHPALLDAAMHAALLADTGGETLLPFVWRDVVVHRAGAGTLRVRLTQPAPGQLALEIADESGSPVASVGGVVARAVSSAQLAGGETLYHVEWQAAGAVDGPGEWGDWEALDEAVPSLVVLSCADDAVERVLGVVQAWLTEERFAHATLAVVTRRAVAVLEGEDVAVRQAPVWGLVRAAAAEHPGRFRLVDGDGSFEAGLGCGEPEVAVREGRVFVPRLVRTPAAVDSVPWDADGTVLITGGTGGLGALVARHLVGRHGVRDLVLTSRRGLEAPGAVELRDELVSLGASVTVAACDVADRDALASLVGGIGASLRGVVHAAGVLDDGMITALDAARLERVRRPKADAAWVLHELTRELPLTAFVLFSSLAGTLGSTGQANYAAANAFLDALAVHRRASGLPATSLAFGLWDTAAGLGAGETERMRAAGTPAVSAEQGLALFDAGVASGRAALVPVPFDLRALSADPPVLLSGLVRRTGTRRAPAGALRSRVAGLGADERAEAVLEVVRAKVAAVLGHASGGEIEPGRAFDELGFDSLTAVELRNQLDSATGLRLPATLIFDYPTADAVSRHILELLDGVSDSPAAPVAVTRALDDDPIVIVGMACRFPGGVSSPEELWRLVAEGTDAVAPLPDDRGWDPGLYDPEPGVPGKTYTRAGGFLYDAAEFDAEFFGISPREAVIMDPQQRLLLETSWEALERAGIDPGTLKGSRTGVYAGVMYHDYGGGTAGSIVSGRVSYTLGLEGPAVTVDTACSSSLVALHMAAQALRTGECSLALAGGVTVMGTADMLVYFSEQRGLSPDGRCKAFGADADGTGWGEGAGVLLLERLSDARAQGHPVLAVVRGSALNQDGASNGLTAPNGPAQQRVIRAALADAGLSPLEVDAVEAHGTGTVLGDPIEAQALLATYGQGRSADQPLWLGSVKSNFGHTQAAAGVAGIIKMVMAMRHGVLPPTLHAEAASPQVDWAAGEVRLLTAARDWAVEGRPRRAGVSAFGLSGTNAHVIVEEVASTSAASSEGSLPVVPWVLSGKSAGALAAQAAGVGAVSGSSVDLGFSLATTRVAMEHRAVAFSAEGVAAVAAGEVHPAAVVGRVRAGRTAVLFTGQGAQRLGMGRELYDAYPGFASAFDAVSGAVDPHLARPLRDVVWGEDPGVLNGTGFAQPALFAVEVALYRLVESWGVRADCVAGHSIGELAAAHVAGVFSLEDAARLVAARGRLMQALPEGGAMVAVQASEDEVTPLLSDAVSLAAVNSPMSVVVSGEEAAALAIGEYFRAQGRKTTRLSVSHAFHSPLMEPMLAEFAQVAESVSYEEPRLSAVSTVTGSVASGWTSPAYWVDQVRQAVRFSDAVQTLSDQGVSRFLELGPDGILTGLTQQILDEVTVAVPSCRKDRPEPDTLLTAVANLHVTGARVDWPAYFAATDAHRIDLPTYPFQRTRYWMTAPTTPATADTGQVALDHPLLRAAVPLPGDAGAVLTGRISGGTHPWITDHDVLGSVLLPGTGFVELALQAGEHTGCPVLEELTLHAPLILPTHGGVALQVLAGEAEDDGRRTVTVHSRPDDQPDLPWTRHAEGVLAPSAEAAPAGPGAWPPPGATPIAVESAYPDLAGLGYHYGPVFQGLKAAWRDGDALYAEVSLPESAQPDAARFGLHPALLDAAMHVGLLDIPDRDGGGRTLLPFAWNGVTLHAAGADTLRVSLTPVAQQDGLSLSVADGHGNPVLTVESLLSRPVSEAQLASGTDALLQVAWQPVQADGTAPVWAEWRDDADEIPPVCVWYCPDKPTADPPADVRTNIARLLATVQAFLADDRYADSTLAVVTRGAVATDAAEDVDVRQAPVWGLVRAAEAENPGRFVLIDTDDGVDGALSAGEPEVAVRAGRLLVPRLTRLDAPADGPVFDPDGTVLITGGTGGLGALVARHLVTEHDVRHLLLTSRRGPDAPGAAALRDELTALGATVTIAACDVSDRDDLARLLSGVEPPLRGVVHAAGVAHNGLVGALTTDQVDGVLAAKADAAWHLHELTADADLTVFALFSSAGGLVMAAGQGNYAAANVFLDALAHHRRTSGLPATSLAFGLWAVDAGLAADLSTADLDRMSRAGTPALTREEALTLFDASLRTSESLTVPLRTDATALRTRGTALPALLRGLAPTPARRRTPAGAPRAEDLAQRIAGLSPEDAAAAILEVVRTQIASALGHTSADAIEPDRAFGELGFDSLTAVELRNALNTATGLRLPATLIFDYPTATDVAAYVAQRIKPATTTTPWEAELTRLESTLTTAPPTDAPTLATRLRALADQLTATTPHADDSDLTEATAEDLFDILDGELDLPGA</sequence>
<dbReference type="InterPro" id="IPR015083">
    <property type="entry name" value="NorB/c/GfsB-D-like_docking"/>
</dbReference>
<evidence type="ECO:0000256" key="7">
    <source>
        <dbReference type="ARBA" id="ARBA00023268"/>
    </source>
</evidence>
<accession>A0A7K0CPR1</accession>
<dbReference type="PANTHER" id="PTHR43775:SF51">
    <property type="entry name" value="INACTIVE PHENOLPHTHIOCEROL SYNTHESIS POLYKETIDE SYNTHASE TYPE I PKS1-RELATED"/>
    <property type="match status" value="1"/>
</dbReference>
<dbReference type="SMART" id="SM00826">
    <property type="entry name" value="PKS_DH"/>
    <property type="match status" value="2"/>
</dbReference>
<evidence type="ECO:0000256" key="2">
    <source>
        <dbReference type="ARBA" id="ARBA00004792"/>
    </source>
</evidence>
<dbReference type="Pfam" id="PF00109">
    <property type="entry name" value="ketoacyl-synt"/>
    <property type="match status" value="2"/>
</dbReference>
<dbReference type="Gene3D" id="1.10.1200.10">
    <property type="entry name" value="ACP-like"/>
    <property type="match status" value="2"/>
</dbReference>
<keyword evidence="4" id="KW-0597">Phosphoprotein</keyword>
<organism evidence="14 15">
    <name type="scientific">Streptomyces smaragdinus</name>
    <dbReference type="NCBI Taxonomy" id="2585196"/>
    <lineage>
        <taxon>Bacteria</taxon>
        <taxon>Bacillati</taxon>
        <taxon>Actinomycetota</taxon>
        <taxon>Actinomycetes</taxon>
        <taxon>Kitasatosporales</taxon>
        <taxon>Streptomycetaceae</taxon>
        <taxon>Streptomyces</taxon>
    </lineage>
</organism>
<keyword evidence="6" id="KW-0045">Antibiotic biosynthesis</keyword>
<dbReference type="SMART" id="SM00827">
    <property type="entry name" value="PKS_AT"/>
    <property type="match status" value="2"/>
</dbReference>
<dbReference type="Gene3D" id="3.40.366.10">
    <property type="entry name" value="Malonyl-Coenzyme A Acyl Carrier Protein, domain 2"/>
    <property type="match status" value="2"/>
</dbReference>
<feature type="domain" description="Carrier" evidence="11">
    <location>
        <begin position="3253"/>
        <end position="3328"/>
    </location>
</feature>
<dbReference type="InterPro" id="IPR020807">
    <property type="entry name" value="PKS_DH"/>
</dbReference>
<dbReference type="InterPro" id="IPR050091">
    <property type="entry name" value="PKS_NRPS_Biosynth_Enz"/>
</dbReference>
<feature type="region of interest" description="N-terminal hotdog fold" evidence="9">
    <location>
        <begin position="894"/>
        <end position="1018"/>
    </location>
</feature>
<evidence type="ECO:0000256" key="6">
    <source>
        <dbReference type="ARBA" id="ARBA00023194"/>
    </source>
</evidence>
<dbReference type="Gene3D" id="3.40.47.10">
    <property type="match status" value="2"/>
</dbReference>
<dbReference type="PROSITE" id="PS50075">
    <property type="entry name" value="CARRIER"/>
    <property type="match status" value="2"/>
</dbReference>
<reference evidence="14 15" key="1">
    <citation type="submission" date="2019-10" db="EMBL/GenBank/DDBJ databases">
        <title>Streptomyces smaragdinus sp. nov. and Streptomyces fabii sp. nov., isolated from the gut of fungus growing-termite Macrotermes natalensis.</title>
        <authorList>
            <person name="Schwitalla J."/>
            <person name="Benndorf R."/>
            <person name="Martin K."/>
            <person name="De Beer W."/>
            <person name="Kaster A.-K."/>
            <person name="Vollmers J."/>
            <person name="Poulsen M."/>
            <person name="Beemelmanns C."/>
        </authorList>
    </citation>
    <scope>NUCLEOTIDE SEQUENCE [LARGE SCALE GENOMIC DNA]</scope>
    <source>
        <strain evidence="14 15">RB5</strain>
    </source>
</reference>
<evidence type="ECO:0000313" key="15">
    <source>
        <dbReference type="Proteomes" id="UP000466345"/>
    </source>
</evidence>
<feature type="region of interest" description="N-terminal hotdog fold" evidence="9">
    <location>
        <begin position="2534"/>
        <end position="2658"/>
    </location>
</feature>
<dbReference type="GO" id="GO:0004315">
    <property type="term" value="F:3-oxoacyl-[acyl-carrier-protein] synthase activity"/>
    <property type="evidence" value="ECO:0007669"/>
    <property type="project" value="InterPro"/>
</dbReference>
<feature type="region of interest" description="Disordered" evidence="10">
    <location>
        <begin position="2623"/>
        <end position="2644"/>
    </location>
</feature>